<keyword evidence="2 4" id="KW-0808">Transferase</keyword>
<proteinExistence type="predicted"/>
<dbReference type="RefSeq" id="WP_136336853.1">
    <property type="nucleotide sequence ID" value="NZ_QXMP01000013.1"/>
</dbReference>
<evidence type="ECO:0000256" key="1">
    <source>
        <dbReference type="ARBA" id="ARBA00022676"/>
    </source>
</evidence>
<dbReference type="AlphaFoldDB" id="A0A4V3UY13"/>
<keyword evidence="5" id="KW-1185">Reference proteome</keyword>
<evidence type="ECO:0000259" key="3">
    <source>
        <dbReference type="Pfam" id="PF00535"/>
    </source>
</evidence>
<comment type="caution">
    <text evidence="4">The sequence shown here is derived from an EMBL/GenBank/DDBJ whole genome shotgun (WGS) entry which is preliminary data.</text>
</comment>
<keyword evidence="1" id="KW-0328">Glycosyltransferase</keyword>
<evidence type="ECO:0000256" key="2">
    <source>
        <dbReference type="ARBA" id="ARBA00022679"/>
    </source>
</evidence>
<dbReference type="InterPro" id="IPR029044">
    <property type="entry name" value="Nucleotide-diphossugar_trans"/>
</dbReference>
<dbReference type="PANTHER" id="PTHR22916:SF51">
    <property type="entry name" value="GLYCOSYLTRANSFERASE EPSH-RELATED"/>
    <property type="match status" value="1"/>
</dbReference>
<dbReference type="SUPFAM" id="SSF53448">
    <property type="entry name" value="Nucleotide-diphospho-sugar transferases"/>
    <property type="match status" value="1"/>
</dbReference>
<dbReference type="CDD" id="cd00761">
    <property type="entry name" value="Glyco_tranf_GTA_type"/>
    <property type="match status" value="1"/>
</dbReference>
<dbReference type="EMBL" id="SSMC01000003">
    <property type="protein sequence ID" value="THD66784.1"/>
    <property type="molecule type" value="Genomic_DNA"/>
</dbReference>
<dbReference type="GO" id="GO:0016758">
    <property type="term" value="F:hexosyltransferase activity"/>
    <property type="evidence" value="ECO:0007669"/>
    <property type="project" value="UniProtKB-ARBA"/>
</dbReference>
<reference evidence="4 5" key="1">
    <citation type="submission" date="2019-04" db="EMBL/GenBank/DDBJ databases">
        <title>Draft genome sequence of Robertkochia marina CC-AMO-30D.</title>
        <authorList>
            <person name="Hameed A."/>
            <person name="Lin S.-Y."/>
            <person name="Shahina M."/>
            <person name="Lai W.-A."/>
            <person name="Young C.-C."/>
        </authorList>
    </citation>
    <scope>NUCLEOTIDE SEQUENCE [LARGE SCALE GENOMIC DNA]</scope>
    <source>
        <strain evidence="4 5">CC-AMO-30D</strain>
    </source>
</reference>
<feature type="domain" description="Glycosyltransferase 2-like" evidence="3">
    <location>
        <begin position="9"/>
        <end position="134"/>
    </location>
</feature>
<accession>A0A4V3UY13</accession>
<evidence type="ECO:0000313" key="4">
    <source>
        <dbReference type="EMBL" id="THD66784.1"/>
    </source>
</evidence>
<gene>
    <name evidence="4" type="ORF">E7Z59_13480</name>
</gene>
<dbReference type="Pfam" id="PF00535">
    <property type="entry name" value="Glycos_transf_2"/>
    <property type="match status" value="1"/>
</dbReference>
<evidence type="ECO:0000313" key="5">
    <source>
        <dbReference type="Proteomes" id="UP000305939"/>
    </source>
</evidence>
<organism evidence="4 5">
    <name type="scientific">Robertkochia marina</name>
    <dbReference type="NCBI Taxonomy" id="1227945"/>
    <lineage>
        <taxon>Bacteria</taxon>
        <taxon>Pseudomonadati</taxon>
        <taxon>Bacteroidota</taxon>
        <taxon>Flavobacteriia</taxon>
        <taxon>Flavobacteriales</taxon>
        <taxon>Flavobacteriaceae</taxon>
        <taxon>Robertkochia</taxon>
    </lineage>
</organism>
<dbReference type="InterPro" id="IPR001173">
    <property type="entry name" value="Glyco_trans_2-like"/>
</dbReference>
<dbReference type="PANTHER" id="PTHR22916">
    <property type="entry name" value="GLYCOSYLTRANSFERASE"/>
    <property type="match status" value="1"/>
</dbReference>
<dbReference type="Gene3D" id="3.90.550.10">
    <property type="entry name" value="Spore Coat Polysaccharide Biosynthesis Protein SpsA, Chain A"/>
    <property type="match status" value="1"/>
</dbReference>
<dbReference type="Proteomes" id="UP000305939">
    <property type="component" value="Unassembled WGS sequence"/>
</dbReference>
<sequence length="342" mass="40418">MNDSNELISIIIPVYNSEKELEKCITSVINQTYKNIEIILINDGSTDNSLTICKQFSDKDKRIVLLDQINSGPSETRNAGLKIAKGAYIQFIDSDDYIPYNYTEKLYKDLLKSNADLVISPIQTINEHNELLQLWQVEDGDYYLDKRSENYFHLLLKSFLLFGPVNKIYKADLISKHKILFKPGIDYGEDLLFNIEYLIYTNKIYVTNEVIYYYLKDSVGNSLSQKNYDKRIIWAKQQHQTILEFLEKKGLTYPQNISILYERLYDSYYNEIIRIIHRRHEPLSKKHYTIKSLLTEDFWNKTMAYTPAHNPVWVKTLLKKKQIFILLLAFKLRSISKSFYYL</sequence>
<protein>
    <submittedName>
        <fullName evidence="4">Glycosyltransferase</fullName>
    </submittedName>
</protein>
<dbReference type="OrthoDB" id="396512at2"/>
<name>A0A4V3UY13_9FLAO</name>